<sequence>MTTGIEMEKIIRHICQHQHYKGSYLQSEDSLRKRYSRNLYSSYDG</sequence>
<evidence type="ECO:0000313" key="1">
    <source>
        <dbReference type="EMBL" id="JAD39383.1"/>
    </source>
</evidence>
<dbReference type="EMBL" id="GBRH01258512">
    <property type="protein sequence ID" value="JAD39383.1"/>
    <property type="molecule type" value="Transcribed_RNA"/>
</dbReference>
<organism evidence="1">
    <name type="scientific">Arundo donax</name>
    <name type="common">Giant reed</name>
    <name type="synonym">Donax arundinaceus</name>
    <dbReference type="NCBI Taxonomy" id="35708"/>
    <lineage>
        <taxon>Eukaryota</taxon>
        <taxon>Viridiplantae</taxon>
        <taxon>Streptophyta</taxon>
        <taxon>Embryophyta</taxon>
        <taxon>Tracheophyta</taxon>
        <taxon>Spermatophyta</taxon>
        <taxon>Magnoliopsida</taxon>
        <taxon>Liliopsida</taxon>
        <taxon>Poales</taxon>
        <taxon>Poaceae</taxon>
        <taxon>PACMAD clade</taxon>
        <taxon>Arundinoideae</taxon>
        <taxon>Arundineae</taxon>
        <taxon>Arundo</taxon>
    </lineage>
</organism>
<reference evidence="1" key="1">
    <citation type="submission" date="2014-09" db="EMBL/GenBank/DDBJ databases">
        <authorList>
            <person name="Magalhaes I.L.F."/>
            <person name="Oliveira U."/>
            <person name="Santos F.R."/>
            <person name="Vidigal T.H.D.A."/>
            <person name="Brescovit A.D."/>
            <person name="Santos A.J."/>
        </authorList>
    </citation>
    <scope>NUCLEOTIDE SEQUENCE</scope>
    <source>
        <tissue evidence="1">Shoot tissue taken approximately 20 cm above the soil surface</tissue>
    </source>
</reference>
<protein>
    <submittedName>
        <fullName evidence="1">Uncharacterized protein</fullName>
    </submittedName>
</protein>
<dbReference type="AlphaFoldDB" id="A0A0A8ZNV8"/>
<accession>A0A0A8ZNV8</accession>
<proteinExistence type="predicted"/>
<name>A0A0A8ZNV8_ARUDO</name>
<reference evidence="1" key="2">
    <citation type="journal article" date="2015" name="Data Brief">
        <title>Shoot transcriptome of the giant reed, Arundo donax.</title>
        <authorList>
            <person name="Barrero R.A."/>
            <person name="Guerrero F.D."/>
            <person name="Moolhuijzen P."/>
            <person name="Goolsby J.A."/>
            <person name="Tidwell J."/>
            <person name="Bellgard S.E."/>
            <person name="Bellgard M.I."/>
        </authorList>
    </citation>
    <scope>NUCLEOTIDE SEQUENCE</scope>
    <source>
        <tissue evidence="1">Shoot tissue taken approximately 20 cm above the soil surface</tissue>
    </source>
</reference>